<reference evidence="1" key="1">
    <citation type="submission" date="2023-05" db="EMBL/GenBank/DDBJ databases">
        <authorList>
            <person name="Zhang X."/>
        </authorList>
    </citation>
    <scope>NUCLEOTIDE SEQUENCE</scope>
    <source>
        <strain evidence="1">YF14B1</strain>
    </source>
</reference>
<evidence type="ECO:0000313" key="2">
    <source>
        <dbReference type="Proteomes" id="UP001241110"/>
    </source>
</evidence>
<name>A0AAE3U5V5_9BACT</name>
<evidence type="ECO:0000313" key="1">
    <source>
        <dbReference type="EMBL" id="MDJ1481199.1"/>
    </source>
</evidence>
<comment type="caution">
    <text evidence="1">The sequence shown here is derived from an EMBL/GenBank/DDBJ whole genome shotgun (WGS) entry which is preliminary data.</text>
</comment>
<gene>
    <name evidence="1" type="ORF">QNI16_11940</name>
</gene>
<dbReference type="PANTHER" id="PTHR46246">
    <property type="entry name" value="GUANOSINE-3',5'-BIS(DIPHOSPHATE) 3'-PYROPHOSPHOHYDROLASE MESH1"/>
    <property type="match status" value="1"/>
</dbReference>
<organism evidence="1 2">
    <name type="scientific">Xanthocytophaga flava</name>
    <dbReference type="NCBI Taxonomy" id="3048013"/>
    <lineage>
        <taxon>Bacteria</taxon>
        <taxon>Pseudomonadati</taxon>
        <taxon>Bacteroidota</taxon>
        <taxon>Cytophagia</taxon>
        <taxon>Cytophagales</taxon>
        <taxon>Rhodocytophagaceae</taxon>
        <taxon>Xanthocytophaga</taxon>
    </lineage>
</organism>
<dbReference type="Gene3D" id="1.10.3210.10">
    <property type="entry name" value="Hypothetical protein af1432"/>
    <property type="match status" value="1"/>
</dbReference>
<dbReference type="GO" id="GO:0008893">
    <property type="term" value="F:guanosine-3',5'-bis(diphosphate) 3'-diphosphatase activity"/>
    <property type="evidence" value="ECO:0007669"/>
    <property type="project" value="TreeGrafter"/>
</dbReference>
<protein>
    <submittedName>
        <fullName evidence="1">HD domain-containing protein</fullName>
    </submittedName>
</protein>
<accession>A0AAE3U5V5</accession>
<dbReference type="AlphaFoldDB" id="A0AAE3U5V5"/>
<dbReference type="InterPro" id="IPR052194">
    <property type="entry name" value="MESH1"/>
</dbReference>
<dbReference type="RefSeq" id="WP_313978652.1">
    <property type="nucleotide sequence ID" value="NZ_JASJOS010000005.1"/>
</dbReference>
<dbReference type="Proteomes" id="UP001241110">
    <property type="component" value="Unassembled WGS sequence"/>
</dbReference>
<dbReference type="Pfam" id="PF13328">
    <property type="entry name" value="HD_4"/>
    <property type="match status" value="1"/>
</dbReference>
<dbReference type="EMBL" id="JASJOS010000005">
    <property type="protein sequence ID" value="MDJ1481199.1"/>
    <property type="molecule type" value="Genomic_DNA"/>
</dbReference>
<dbReference type="SUPFAM" id="SSF109604">
    <property type="entry name" value="HD-domain/PDEase-like"/>
    <property type="match status" value="1"/>
</dbReference>
<proteinExistence type="predicted"/>
<sequence length="190" mass="22109">MNNWDRDLYNKAWDFATLHHSGQTFGGRTPGMRVDYINHIGAVTMEILWTLQHTTQTYNADLAIQCALLHDVIEDTTVTYEQVKEEFGTDVADGVMALTKNTQFPTKIEQMQDSLRRIQQQPKEVWMVKMADRITNLAPPPHYWTNDKIKAYQQEGQLIYDALHTAEELLAIRLKERISQYLTFLHVENI</sequence>
<dbReference type="PANTHER" id="PTHR46246:SF1">
    <property type="entry name" value="GUANOSINE-3',5'-BIS(DIPHOSPHATE) 3'-PYROPHOSPHOHYDROLASE MESH1"/>
    <property type="match status" value="1"/>
</dbReference>